<gene>
    <name evidence="1" type="ORF">C799_00994</name>
</gene>
<protein>
    <submittedName>
        <fullName evidence="1">Uncharacterized protein</fullName>
    </submittedName>
</protein>
<name>R9HCX3_BACT4</name>
<sequence length="86" mass="10484">MPQKICNILSNLLFVMPEHNFYYASFKESRMNVLPIYKGKDNVILRVFREIHFRLNLPLKHIWFHKVDKEYESYFIFLAVNMRNCA</sequence>
<proteinExistence type="predicted"/>
<dbReference type="Proteomes" id="UP000014207">
    <property type="component" value="Unassembled WGS sequence"/>
</dbReference>
<organism evidence="1 2">
    <name type="scientific">Bacteroides thetaiotaomicron dnLKV9</name>
    <dbReference type="NCBI Taxonomy" id="1235785"/>
    <lineage>
        <taxon>Bacteria</taxon>
        <taxon>Pseudomonadati</taxon>
        <taxon>Bacteroidota</taxon>
        <taxon>Bacteroidia</taxon>
        <taxon>Bacteroidales</taxon>
        <taxon>Bacteroidaceae</taxon>
        <taxon>Bacteroides</taxon>
    </lineage>
</organism>
<dbReference type="HOGENOM" id="CLU_2491476_0_0_10"/>
<dbReference type="AlphaFoldDB" id="R9HCX3"/>
<dbReference type="EMBL" id="ASSM01000006">
    <property type="protein sequence ID" value="EOS01887.1"/>
    <property type="molecule type" value="Genomic_DNA"/>
</dbReference>
<accession>R9HCX3</accession>
<comment type="caution">
    <text evidence="1">The sequence shown here is derived from an EMBL/GenBank/DDBJ whole genome shotgun (WGS) entry which is preliminary data.</text>
</comment>
<evidence type="ECO:0000313" key="2">
    <source>
        <dbReference type="Proteomes" id="UP000014207"/>
    </source>
</evidence>
<evidence type="ECO:0000313" key="1">
    <source>
        <dbReference type="EMBL" id="EOS01887.1"/>
    </source>
</evidence>
<reference evidence="1 2" key="1">
    <citation type="submission" date="2013-04" db="EMBL/GenBank/DDBJ databases">
        <title>The Genome Sequence of Bacteroides thetaiotaomicron dnLKV9.</title>
        <authorList>
            <consortium name="The Broad Institute Genomics Platform"/>
            <consortium name="The Broad Institute Genome Sequencing Center for Infectious Disease"/>
            <person name="Earl A."/>
            <person name="Xavier R."/>
            <person name="Kuhn K."/>
            <person name="Stappenbeck T."/>
            <person name="Walker B."/>
            <person name="Young S."/>
            <person name="Zeng Q."/>
            <person name="Gargeya S."/>
            <person name="Fitzgerald M."/>
            <person name="Haas B."/>
            <person name="Abouelleil A."/>
            <person name="Allen A.W."/>
            <person name="Alvarado L."/>
            <person name="Arachchi H.M."/>
            <person name="Berlin A.M."/>
            <person name="Chapman S.B."/>
            <person name="Gainer-Dewar J."/>
            <person name="Goldberg J."/>
            <person name="Griggs A."/>
            <person name="Gujja S."/>
            <person name="Hansen M."/>
            <person name="Howarth C."/>
            <person name="Imamovic A."/>
            <person name="Ireland A."/>
            <person name="Larimer J."/>
            <person name="McCowan C."/>
            <person name="Murphy C."/>
            <person name="Pearson M."/>
            <person name="Poon T.W."/>
            <person name="Priest M."/>
            <person name="Roberts A."/>
            <person name="Saif S."/>
            <person name="Shea T."/>
            <person name="Sisk P."/>
            <person name="Sykes S."/>
            <person name="Wortman J."/>
            <person name="Nusbaum C."/>
            <person name="Birren B."/>
        </authorList>
    </citation>
    <scope>NUCLEOTIDE SEQUENCE [LARGE SCALE GENOMIC DNA]</scope>
    <source>
        <strain evidence="2">dnLKV9</strain>
    </source>
</reference>